<keyword evidence="1" id="KW-0808">Transferase</keyword>
<dbReference type="GO" id="GO:0032259">
    <property type="term" value="P:methylation"/>
    <property type="evidence" value="ECO:0007669"/>
    <property type="project" value="UniProtKB-KW"/>
</dbReference>
<keyword evidence="2" id="KW-1185">Reference proteome</keyword>
<proteinExistence type="predicted"/>
<accession>A0A3M6QEV1</accession>
<dbReference type="CDD" id="cd02440">
    <property type="entry name" value="AdoMet_MTases"/>
    <property type="match status" value="1"/>
</dbReference>
<evidence type="ECO:0000313" key="2">
    <source>
        <dbReference type="Proteomes" id="UP000267035"/>
    </source>
</evidence>
<sequence length="292" mass="33851">MPLTSFFSTLKEKLFPSPLTFQTETITNEWFRAHFFYAADLIHDWLKRDIDLPTAKMLNFGCGDGISDLALMLRHGATKIHGIDIRREYEKLPGIAREQIQLKRLPPGLSFETIEPAAALAPRHRPVDVIMSWSTFEHVQRDQLIPIAKDLFECLRPGGLFFLQIEPLYYSAWGSHLRRYIQEPWAHLLLTEDELWQRIQAYDGELIAEEVDFGFADFGVEGYKRFVFNEYLNLNRLSADELVQLMQSVGFVAERVQKNLMQDITPPTPLLEQYSQELLLNNEVILLLRKPG</sequence>
<dbReference type="Gene3D" id="3.40.50.150">
    <property type="entry name" value="Vaccinia Virus protein VP39"/>
    <property type="match status" value="1"/>
</dbReference>
<reference evidence="1 2" key="1">
    <citation type="submission" date="2018-10" db="EMBL/GenBank/DDBJ databases">
        <title>Comamonadaceae CDC group NO-1 genome sequencing and assembly.</title>
        <authorList>
            <person name="Bernier A.-M."/>
            <person name="Bernard K."/>
        </authorList>
    </citation>
    <scope>NUCLEOTIDE SEQUENCE [LARGE SCALE GENOMIC DNA]</scope>
    <source>
        <strain evidence="1 2">NML161473</strain>
    </source>
</reference>
<dbReference type="Proteomes" id="UP000267035">
    <property type="component" value="Unassembled WGS sequence"/>
</dbReference>
<dbReference type="PANTHER" id="PTHR43861">
    <property type="entry name" value="TRANS-ACONITATE 2-METHYLTRANSFERASE-RELATED"/>
    <property type="match status" value="1"/>
</dbReference>
<dbReference type="RefSeq" id="WP_122253492.1">
    <property type="nucleotide sequence ID" value="NZ_RDQL01000003.1"/>
</dbReference>
<protein>
    <submittedName>
        <fullName evidence="1">Class I SAM-dependent methyltransferase</fullName>
    </submittedName>
</protein>
<gene>
    <name evidence="1" type="ORF">EBQ25_02910</name>
</gene>
<organism evidence="1 2">
    <name type="scientific">Allofranklinella schreckenbergeri</name>
    <dbReference type="NCBI Taxonomy" id="1076744"/>
    <lineage>
        <taxon>Bacteria</taxon>
        <taxon>Pseudomonadati</taxon>
        <taxon>Pseudomonadota</taxon>
        <taxon>Betaproteobacteria</taxon>
        <taxon>Burkholderiales</taxon>
        <taxon>Comamonadaceae</taxon>
        <taxon>Allofranklinella</taxon>
    </lineage>
</organism>
<dbReference type="Pfam" id="PF13489">
    <property type="entry name" value="Methyltransf_23"/>
    <property type="match status" value="1"/>
</dbReference>
<dbReference type="AlphaFoldDB" id="A0A3M6QEV1"/>
<evidence type="ECO:0000313" key="1">
    <source>
        <dbReference type="EMBL" id="RMX01630.1"/>
    </source>
</evidence>
<name>A0A3M6QEV1_9BURK</name>
<comment type="caution">
    <text evidence="1">The sequence shown here is derived from an EMBL/GenBank/DDBJ whole genome shotgun (WGS) entry which is preliminary data.</text>
</comment>
<dbReference type="InterPro" id="IPR029063">
    <property type="entry name" value="SAM-dependent_MTases_sf"/>
</dbReference>
<dbReference type="EMBL" id="RDQL01000003">
    <property type="protein sequence ID" value="RMX01630.1"/>
    <property type="molecule type" value="Genomic_DNA"/>
</dbReference>
<dbReference type="SUPFAM" id="SSF53335">
    <property type="entry name" value="S-adenosyl-L-methionine-dependent methyltransferases"/>
    <property type="match status" value="1"/>
</dbReference>
<keyword evidence="1" id="KW-0489">Methyltransferase</keyword>
<dbReference type="GO" id="GO:0008168">
    <property type="term" value="F:methyltransferase activity"/>
    <property type="evidence" value="ECO:0007669"/>
    <property type="project" value="UniProtKB-KW"/>
</dbReference>